<dbReference type="InterPro" id="IPR051275">
    <property type="entry name" value="Cell_adhesion_signaling"/>
</dbReference>
<evidence type="ECO:0000256" key="4">
    <source>
        <dbReference type="ARBA" id="ARBA00023180"/>
    </source>
</evidence>
<evidence type="ECO:0000313" key="8">
    <source>
        <dbReference type="EMBL" id="KAL0881315.1"/>
    </source>
</evidence>
<dbReference type="InterPro" id="IPR007110">
    <property type="entry name" value="Ig-like_dom"/>
</dbReference>
<dbReference type="Pfam" id="PF07679">
    <property type="entry name" value="I-set"/>
    <property type="match status" value="1"/>
</dbReference>
<keyword evidence="4" id="KW-0325">Glycoprotein</keyword>
<proteinExistence type="predicted"/>
<evidence type="ECO:0000256" key="2">
    <source>
        <dbReference type="ARBA" id="ARBA00023136"/>
    </source>
</evidence>
<dbReference type="PANTHER" id="PTHR11640">
    <property type="entry name" value="NEPHRIN"/>
    <property type="match status" value="1"/>
</dbReference>
<accession>A0ABR3HXM8</accession>
<dbReference type="CDD" id="cd00096">
    <property type="entry name" value="Ig"/>
    <property type="match status" value="1"/>
</dbReference>
<keyword evidence="5" id="KW-0393">Immunoglobulin domain</keyword>
<feature type="compositionally biased region" description="Basic and acidic residues" evidence="6">
    <location>
        <begin position="40"/>
        <end position="53"/>
    </location>
</feature>
<evidence type="ECO:0000259" key="7">
    <source>
        <dbReference type="PROSITE" id="PS50835"/>
    </source>
</evidence>
<evidence type="ECO:0000313" key="9">
    <source>
        <dbReference type="Proteomes" id="UP001549920"/>
    </source>
</evidence>
<evidence type="ECO:0000256" key="6">
    <source>
        <dbReference type="SAM" id="MobiDB-lite"/>
    </source>
</evidence>
<dbReference type="InterPro" id="IPR013098">
    <property type="entry name" value="Ig_I-set"/>
</dbReference>
<dbReference type="EMBL" id="JBEUOH010000011">
    <property type="protein sequence ID" value="KAL0881315.1"/>
    <property type="molecule type" value="Genomic_DNA"/>
</dbReference>
<protein>
    <recommendedName>
        <fullName evidence="7">Ig-like domain-containing protein</fullName>
    </recommendedName>
</protein>
<dbReference type="InterPro" id="IPR036179">
    <property type="entry name" value="Ig-like_dom_sf"/>
</dbReference>
<reference evidence="8 9" key="1">
    <citation type="submission" date="2024-06" db="EMBL/GenBank/DDBJ databases">
        <title>A chromosome-level genome assembly of beet webworm, Loxostege sticticalis.</title>
        <authorList>
            <person name="Zhang Y."/>
        </authorList>
    </citation>
    <scope>NUCLEOTIDE SEQUENCE [LARGE SCALE GENOMIC DNA]</scope>
    <source>
        <strain evidence="8">AQ026</strain>
        <tissue evidence="8">Whole body</tissue>
    </source>
</reference>
<comment type="subcellular location">
    <subcellularLocation>
        <location evidence="1">Membrane</location>
        <topology evidence="1">Single-pass type I membrane protein</topology>
    </subcellularLocation>
</comment>
<dbReference type="Gene3D" id="2.60.40.10">
    <property type="entry name" value="Immunoglobulins"/>
    <property type="match status" value="1"/>
</dbReference>
<evidence type="ECO:0000256" key="3">
    <source>
        <dbReference type="ARBA" id="ARBA00023157"/>
    </source>
</evidence>
<comment type="caution">
    <text evidence="8">The sequence shown here is derived from an EMBL/GenBank/DDBJ whole genome shotgun (WGS) entry which is preliminary data.</text>
</comment>
<organism evidence="8 9">
    <name type="scientific">Loxostege sticticalis</name>
    <name type="common">Beet webworm moth</name>
    <dbReference type="NCBI Taxonomy" id="481309"/>
    <lineage>
        <taxon>Eukaryota</taxon>
        <taxon>Metazoa</taxon>
        <taxon>Ecdysozoa</taxon>
        <taxon>Arthropoda</taxon>
        <taxon>Hexapoda</taxon>
        <taxon>Insecta</taxon>
        <taxon>Pterygota</taxon>
        <taxon>Neoptera</taxon>
        <taxon>Endopterygota</taxon>
        <taxon>Lepidoptera</taxon>
        <taxon>Glossata</taxon>
        <taxon>Ditrysia</taxon>
        <taxon>Pyraloidea</taxon>
        <taxon>Crambidae</taxon>
        <taxon>Pyraustinae</taxon>
        <taxon>Loxostege</taxon>
    </lineage>
</organism>
<keyword evidence="9" id="KW-1185">Reference proteome</keyword>
<feature type="non-terminal residue" evidence="8">
    <location>
        <position position="179"/>
    </location>
</feature>
<keyword evidence="3" id="KW-1015">Disulfide bond</keyword>
<dbReference type="PROSITE" id="PS50835">
    <property type="entry name" value="IG_LIKE"/>
    <property type="match status" value="1"/>
</dbReference>
<dbReference type="PANTHER" id="PTHR11640:SF31">
    <property type="entry name" value="IRREGULAR CHIASM C-ROUGHEST PROTEIN-RELATED"/>
    <property type="match status" value="1"/>
</dbReference>
<dbReference type="Proteomes" id="UP001549920">
    <property type="component" value="Unassembled WGS sequence"/>
</dbReference>
<dbReference type="SMART" id="SM00408">
    <property type="entry name" value="IGc2"/>
    <property type="match status" value="1"/>
</dbReference>
<dbReference type="InterPro" id="IPR013783">
    <property type="entry name" value="Ig-like_fold"/>
</dbReference>
<feature type="region of interest" description="Disordered" evidence="6">
    <location>
        <begin position="27"/>
        <end position="53"/>
    </location>
</feature>
<evidence type="ECO:0000256" key="5">
    <source>
        <dbReference type="ARBA" id="ARBA00023319"/>
    </source>
</evidence>
<dbReference type="InterPro" id="IPR003598">
    <property type="entry name" value="Ig_sub2"/>
</dbReference>
<dbReference type="SUPFAM" id="SSF48726">
    <property type="entry name" value="Immunoglobulin"/>
    <property type="match status" value="1"/>
</dbReference>
<evidence type="ECO:0000256" key="1">
    <source>
        <dbReference type="ARBA" id="ARBA00004479"/>
    </source>
</evidence>
<sequence>MYFDPNDEHMTWLTPPRGTVPCVVADAERLQRGPPPPLEADDRPRAKPYRRRGEEDIAKRLSADGSVEVTRRKNGTEGVYRCAVKHPRGVVLGYPQKWKFASMDKQFTRQPVNGTARAGQPYALSCEVPSAPPASVSWLRDGESLPHDDRYIFLANQLLFTQIRKEDAGVYKCVATNTY</sequence>
<gene>
    <name evidence="8" type="ORF">ABMA27_001196</name>
</gene>
<keyword evidence="2" id="KW-0472">Membrane</keyword>
<name>A0ABR3HXM8_LOXSC</name>
<feature type="domain" description="Ig-like" evidence="7">
    <location>
        <begin position="95"/>
        <end position="179"/>
    </location>
</feature>